<feature type="compositionally biased region" description="Low complexity" evidence="1">
    <location>
        <begin position="657"/>
        <end position="669"/>
    </location>
</feature>
<feature type="compositionally biased region" description="Pro residues" evidence="1">
    <location>
        <begin position="361"/>
        <end position="620"/>
    </location>
</feature>
<evidence type="ECO:0000256" key="1">
    <source>
        <dbReference type="SAM" id="MobiDB-lite"/>
    </source>
</evidence>
<gene>
    <name evidence="5" type="primary">Aste57867_24311</name>
    <name evidence="4" type="ORF">As57867_024236</name>
    <name evidence="5" type="ORF">ASTE57867_24311</name>
</gene>
<feature type="transmembrane region" description="Helical" evidence="2">
    <location>
        <begin position="1220"/>
        <end position="1243"/>
    </location>
</feature>
<dbReference type="Pfam" id="PF06011">
    <property type="entry name" value="TRP"/>
    <property type="match status" value="1"/>
</dbReference>
<dbReference type="PANTHER" id="PTHR31145">
    <property type="entry name" value="INTEGRAL MEMBRANE PROTEIN (AFU_ORTHOLOGUE AFUA_7G01610)"/>
    <property type="match status" value="1"/>
</dbReference>
<feature type="transmembrane region" description="Helical" evidence="2">
    <location>
        <begin position="1083"/>
        <end position="1101"/>
    </location>
</feature>
<feature type="transmembrane region" description="Helical" evidence="2">
    <location>
        <begin position="1023"/>
        <end position="1045"/>
    </location>
</feature>
<feature type="compositionally biased region" description="Low complexity" evidence="1">
    <location>
        <begin position="9"/>
        <end position="58"/>
    </location>
</feature>
<organism evidence="5 6">
    <name type="scientific">Aphanomyces stellatus</name>
    <dbReference type="NCBI Taxonomy" id="120398"/>
    <lineage>
        <taxon>Eukaryota</taxon>
        <taxon>Sar</taxon>
        <taxon>Stramenopiles</taxon>
        <taxon>Oomycota</taxon>
        <taxon>Saprolegniomycetes</taxon>
        <taxon>Saprolegniales</taxon>
        <taxon>Verrucalvaceae</taxon>
        <taxon>Aphanomyces</taxon>
    </lineage>
</organism>
<feature type="compositionally biased region" description="Polar residues" evidence="1">
    <location>
        <begin position="103"/>
        <end position="121"/>
    </location>
</feature>
<dbReference type="GO" id="GO:0016020">
    <property type="term" value="C:membrane"/>
    <property type="evidence" value="ECO:0007669"/>
    <property type="project" value="TreeGrafter"/>
</dbReference>
<evidence type="ECO:0000313" key="5">
    <source>
        <dbReference type="EMBL" id="VFU00951.1"/>
    </source>
</evidence>
<dbReference type="PANTHER" id="PTHR31145:SF6">
    <property type="entry name" value="INTEGRAL MEMBRANE PROTEIN (AFU_ORTHOLOGUE AFUA_7G01610)"/>
    <property type="match status" value="1"/>
</dbReference>
<feature type="compositionally biased region" description="Low complexity" evidence="1">
    <location>
        <begin position="726"/>
        <end position="738"/>
    </location>
</feature>
<dbReference type="InterPro" id="IPR040241">
    <property type="entry name" value="TRP_Flc/Pkd2-like"/>
</dbReference>
<feature type="region of interest" description="Disordered" evidence="1">
    <location>
        <begin position="86"/>
        <end position="122"/>
    </location>
</feature>
<feature type="transmembrane region" description="Helical" evidence="2">
    <location>
        <begin position="1196"/>
        <end position="1213"/>
    </location>
</feature>
<evidence type="ECO:0000259" key="3">
    <source>
        <dbReference type="Pfam" id="PF06011"/>
    </source>
</evidence>
<reference evidence="5 6" key="1">
    <citation type="submission" date="2019-03" db="EMBL/GenBank/DDBJ databases">
        <authorList>
            <person name="Gaulin E."/>
            <person name="Dumas B."/>
        </authorList>
    </citation>
    <scope>NUCLEOTIDE SEQUENCE [LARGE SCALE GENOMIC DNA]</scope>
    <source>
        <strain evidence="5">CBS 568.67</strain>
    </source>
</reference>
<feature type="region of interest" description="Disordered" evidence="1">
    <location>
        <begin position="356"/>
        <end position="868"/>
    </location>
</feature>
<feature type="transmembrane region" description="Helical" evidence="2">
    <location>
        <begin position="1121"/>
        <end position="1140"/>
    </location>
</feature>
<name>A0A485LQ08_9STRA</name>
<feature type="compositionally biased region" description="Polar residues" evidence="1">
    <location>
        <begin position="1290"/>
        <end position="1308"/>
    </location>
</feature>
<evidence type="ECO:0000313" key="4">
    <source>
        <dbReference type="EMBL" id="KAF0683666.1"/>
    </source>
</evidence>
<reference evidence="4" key="2">
    <citation type="submission" date="2019-06" db="EMBL/GenBank/DDBJ databases">
        <title>Genomics analysis of Aphanomyces spp. identifies a new class of oomycete effector associated with host adaptation.</title>
        <authorList>
            <person name="Gaulin E."/>
        </authorList>
    </citation>
    <scope>NUCLEOTIDE SEQUENCE</scope>
    <source>
        <strain evidence="4">CBS 578.67</strain>
    </source>
</reference>
<feature type="compositionally biased region" description="Low complexity" evidence="1">
    <location>
        <begin position="850"/>
        <end position="861"/>
    </location>
</feature>
<dbReference type="OrthoDB" id="79662at2759"/>
<feature type="region of interest" description="Disordered" evidence="1">
    <location>
        <begin position="1290"/>
        <end position="1309"/>
    </location>
</feature>
<keyword evidence="2" id="KW-0472">Membrane</keyword>
<feature type="transmembrane region" description="Helical" evidence="2">
    <location>
        <begin position="1255"/>
        <end position="1273"/>
    </location>
</feature>
<keyword evidence="6" id="KW-1185">Reference proteome</keyword>
<feature type="domain" description="TRP C-terminal" evidence="3">
    <location>
        <begin position="1004"/>
        <end position="1278"/>
    </location>
</feature>
<sequence>MPCDKGEKTTTVAPTSETPSTTATTPTTPTTAPTDSPAAVTTSTAAPARTVSTTTQLPTTSDGIGFDVFCCFASFWDECHSHRTNNNHHATQNDDNKARKTKCSNQHDGTATNDHNFSTNDYHPADYNYKPNDTCADNHSAAYHRSADNDPCADNDSFANHNARTDGIAHGGANGRSRDGFARNNFGSIHRRSSASSLSPDHYGAADDDVCLRPSTLPPSQGYVNGGSDDYDCEAHHHDGTLASEPMIHRLRRTSLVPPPAHSDSLVHSPYYRPHSHYDEPAIVSIPPTLSVQHLLVVIGYFTPLLMVLYIPFGYAFIAYQMYNLKTANEVKRLDLASRANVVSLITDSCARPSVLAASPTPSPPQPTPFPTPNPTPEPTPSPTPSPTPKPTPNPTPEPTPIPTPSPTPKPTPSPTPSPTPEPTPSPTPLPTPKPTPNPTPEPTPSLTPSPTPKPTPNPTPEPTPSPTPSPTPKPTPNPTPEPTPNPTPSPTPKPTSNPTPEPTPNPTPSPTPKPTPSPTPSPTPEPTPSPTPLPTPKPTPNPTPEPTPNPTPSPTPKPTPNPTPEPIPGPTPSPTPKLTPSPTPAVTPNPTPNPTPVPTPGPSSIPTPGLTPNPTPVATPMPTLTSAPVPTPAPTPGAIPSMTPTPLSTPDPTPGLTPLSTPVKTPSSSPAPTPEETPAQTPSQNPNSTPISTPNATPALTPQSTLAPTPTSAAPTSIVPPLPTPTTSTNTPVSTLLPLPPSNMPSTSPPSPSTSPSPASNSPNSQPPSNPPTVSASPPSPDASSSTQPSTSSDSTSDSTTTSNSQVTPDANKPKETNPSPPDNSNSPSDGTLGSNDAANHGAVGTLLNGNGSSGSRGSNDGTQGASTQSSIIVLGDDSLTAKVTRVVLNAVVASTIAVLMAFHFTAMDPSAASSPAGGGAGGLNAPNLWELPTFMTFLQNMAIVAMASIDAPYQPFVLFTDMFSWLLFLVKGSEPDPPPPLVNGKSPGRYLVEAAANPTSVYDAFGIEQFALRLHIRQEDMFVRAWTAFFIVTAAILFLIIFCHTISRILARHSGPHLNEDGARIKVADHMTTIGHKLQGLFIWILTQAVMPLTAVSVFETMHASRSSRGFGHSTSGILALAVLVVLGGACLGTALVLSKQTEVSLSKFQTKLTFGVLYVNLKFHLRAFSGVSLLVQFATGVFMSGFIQPGSQMMWLIGVHGLYFLVLLGVRPFVTKLHLIVAVLVEVVNIVIYGLSFAQAKASHDDLDTKKRLGWAIMGLVGVLIVLFFARTLVKVYNKVTGGDNKFASNESPRSTSSMHRSPTVASDDVGTLLSMRSSENDVSSFRSLSPVATAREFEAELEAMVK</sequence>
<keyword evidence="2" id="KW-0812">Transmembrane</keyword>
<dbReference type="InterPro" id="IPR010308">
    <property type="entry name" value="TRP_C"/>
</dbReference>
<evidence type="ECO:0000313" key="6">
    <source>
        <dbReference type="Proteomes" id="UP000332933"/>
    </source>
</evidence>
<evidence type="ECO:0000256" key="2">
    <source>
        <dbReference type="SAM" id="Phobius"/>
    </source>
</evidence>
<feature type="compositionally biased region" description="Polar residues" evidence="1">
    <location>
        <begin position="686"/>
        <end position="696"/>
    </location>
</feature>
<feature type="region of interest" description="Disordered" evidence="1">
    <location>
        <begin position="1"/>
        <end position="58"/>
    </location>
</feature>
<feature type="transmembrane region" description="Helical" evidence="2">
    <location>
        <begin position="1170"/>
        <end position="1190"/>
    </location>
</feature>
<protein>
    <submittedName>
        <fullName evidence="5">Aste57867_24311 protein</fullName>
    </submittedName>
</protein>
<dbReference type="Proteomes" id="UP000332933">
    <property type="component" value="Unassembled WGS sequence"/>
</dbReference>
<feature type="compositionally biased region" description="Low complexity" evidence="1">
    <location>
        <begin position="697"/>
        <end position="718"/>
    </location>
</feature>
<dbReference type="EMBL" id="VJMH01007385">
    <property type="protein sequence ID" value="KAF0683666.1"/>
    <property type="molecule type" value="Genomic_DNA"/>
</dbReference>
<feature type="compositionally biased region" description="Low complexity" evidence="1">
    <location>
        <begin position="773"/>
        <end position="809"/>
    </location>
</feature>
<feature type="transmembrane region" description="Helical" evidence="2">
    <location>
        <begin position="295"/>
        <end position="318"/>
    </location>
</feature>
<dbReference type="GO" id="GO:0055085">
    <property type="term" value="P:transmembrane transport"/>
    <property type="evidence" value="ECO:0007669"/>
    <property type="project" value="TreeGrafter"/>
</dbReference>
<feature type="compositionally biased region" description="Pro residues" evidence="1">
    <location>
        <begin position="739"/>
        <end position="756"/>
    </location>
</feature>
<keyword evidence="2" id="KW-1133">Transmembrane helix</keyword>
<dbReference type="EMBL" id="CAADRA010007411">
    <property type="protein sequence ID" value="VFU00951.1"/>
    <property type="molecule type" value="Genomic_DNA"/>
</dbReference>
<accession>A0A485LQ08</accession>
<proteinExistence type="predicted"/>